<dbReference type="AlphaFoldDB" id="E6PSF5"/>
<evidence type="ECO:0008006" key="2">
    <source>
        <dbReference type="Google" id="ProtNLM"/>
    </source>
</evidence>
<protein>
    <recommendedName>
        <fullName evidence="2">DUF2442 domain-containing protein</fullName>
    </recommendedName>
</protein>
<proteinExistence type="predicted"/>
<dbReference type="Gene3D" id="3.30.2020.40">
    <property type="entry name" value="Uncharacterised protein PF10387, DUF2442"/>
    <property type="match status" value="1"/>
</dbReference>
<evidence type="ECO:0000313" key="1">
    <source>
        <dbReference type="EMBL" id="CBH97862.1"/>
    </source>
</evidence>
<dbReference type="Pfam" id="PF10387">
    <property type="entry name" value="DUF2442"/>
    <property type="match status" value="1"/>
</dbReference>
<dbReference type="InterPro" id="IPR018841">
    <property type="entry name" value="DUF2442"/>
</dbReference>
<accession>E6PSF5</accession>
<dbReference type="EMBL" id="CABM01000048">
    <property type="protein sequence ID" value="CBH97862.1"/>
    <property type="molecule type" value="Genomic_DNA"/>
</dbReference>
<name>E6PSF5_9ZZZZ</name>
<sequence length="103" mass="11068">MAISDESIKLALEHGRHLDAIQPRAISARFVKDRLILEFDNGAEVAVPVALLPPSVRQAQAKGFVSVQIEGAGHDLYMPEIDEGLYIPDLCARATFGELAAAA</sequence>
<reference evidence="1" key="1">
    <citation type="submission" date="2009-10" db="EMBL/GenBank/DDBJ databases">
        <title>Diversity of trophic interactions inside an arsenic-rich microbial ecosystem.</title>
        <authorList>
            <person name="Bertin P.N."/>
            <person name="Heinrich-Salmeron A."/>
            <person name="Pelletier E."/>
            <person name="Goulhen-Chollet F."/>
            <person name="Arsene-Ploetze F."/>
            <person name="Gallien S."/>
            <person name="Calteau A."/>
            <person name="Vallenet D."/>
            <person name="Casiot C."/>
            <person name="Chane-Woon-Ming B."/>
            <person name="Giloteaux L."/>
            <person name="Barakat M."/>
            <person name="Bonnefoy V."/>
            <person name="Bruneel O."/>
            <person name="Chandler M."/>
            <person name="Cleiss J."/>
            <person name="Duran R."/>
            <person name="Elbaz-Poulichet F."/>
            <person name="Fonknechten N."/>
            <person name="Lauga B."/>
            <person name="Mornico D."/>
            <person name="Ortet P."/>
            <person name="Schaeffer C."/>
            <person name="Siguier P."/>
            <person name="Alexander Thil Smith A."/>
            <person name="Van Dorsselaer A."/>
            <person name="Weissenbach J."/>
            <person name="Medigue C."/>
            <person name="Le Paslier D."/>
        </authorList>
    </citation>
    <scope>NUCLEOTIDE SEQUENCE</scope>
</reference>
<organism evidence="1">
    <name type="scientific">mine drainage metagenome</name>
    <dbReference type="NCBI Taxonomy" id="410659"/>
    <lineage>
        <taxon>unclassified sequences</taxon>
        <taxon>metagenomes</taxon>
        <taxon>ecological metagenomes</taxon>
    </lineage>
</organism>
<gene>
    <name evidence="1" type="ORF">CARN2_3338</name>
</gene>
<comment type="caution">
    <text evidence="1">The sequence shown here is derived from an EMBL/GenBank/DDBJ whole genome shotgun (WGS) entry which is preliminary data.</text>
</comment>